<dbReference type="AlphaFoldDB" id="A0A132AF65"/>
<dbReference type="VEuPathDB" id="VectorBase:SSCA000784"/>
<protein>
    <submittedName>
        <fullName evidence="1">Uncharacterized protein</fullName>
    </submittedName>
</protein>
<name>A0A132AF65_SARSC</name>
<comment type="caution">
    <text evidence="1">The sequence shown here is derived from an EMBL/GenBank/DDBJ whole genome shotgun (WGS) entry which is preliminary data.</text>
</comment>
<evidence type="ECO:0000313" key="2">
    <source>
        <dbReference type="Proteomes" id="UP000616769"/>
    </source>
</evidence>
<accession>A0A132AF65</accession>
<proteinExistence type="predicted"/>
<reference evidence="1 2" key="1">
    <citation type="journal article" date="2015" name="Parasit. Vectors">
        <title>Draft genome of the scabies mite.</title>
        <authorList>
            <person name="Rider S.D.Jr."/>
            <person name="Morgan M.S."/>
            <person name="Arlian L.G."/>
        </authorList>
    </citation>
    <scope>NUCLEOTIDE SEQUENCE [LARGE SCALE GENOMIC DNA]</scope>
    <source>
        <strain evidence="1">Arlian Lab</strain>
    </source>
</reference>
<evidence type="ECO:0000313" key="1">
    <source>
        <dbReference type="EMBL" id="KPM09631.1"/>
    </source>
</evidence>
<organism evidence="1 2">
    <name type="scientific">Sarcoptes scabiei</name>
    <name type="common">Itch mite</name>
    <name type="synonym">Acarus scabiei</name>
    <dbReference type="NCBI Taxonomy" id="52283"/>
    <lineage>
        <taxon>Eukaryota</taxon>
        <taxon>Metazoa</taxon>
        <taxon>Ecdysozoa</taxon>
        <taxon>Arthropoda</taxon>
        <taxon>Chelicerata</taxon>
        <taxon>Arachnida</taxon>
        <taxon>Acari</taxon>
        <taxon>Acariformes</taxon>
        <taxon>Sarcoptiformes</taxon>
        <taxon>Astigmata</taxon>
        <taxon>Psoroptidia</taxon>
        <taxon>Sarcoptoidea</taxon>
        <taxon>Sarcoptidae</taxon>
        <taxon>Sarcoptinae</taxon>
        <taxon>Sarcoptes</taxon>
    </lineage>
</organism>
<dbReference type="OrthoDB" id="10016665at2759"/>
<dbReference type="Proteomes" id="UP000616769">
    <property type="component" value="Unassembled WGS sequence"/>
</dbReference>
<dbReference type="EMBL" id="JXLN01013839">
    <property type="protein sequence ID" value="KPM09631.1"/>
    <property type="molecule type" value="Genomic_DNA"/>
</dbReference>
<sequence>MESKNHLIICNKINSWVRKDCRQLEIDNLNLTVEELSDQIATFFDLPRKSFVTDDNPKNISNVSDETESSSKSDNISIKNHTNWFVLKNALLQSSFRQNLENITDFEF</sequence>
<gene>
    <name evidence="1" type="ORF">QR98_0081700</name>
</gene>